<dbReference type="InterPro" id="IPR012677">
    <property type="entry name" value="Nucleotide-bd_a/b_plait_sf"/>
</dbReference>
<dbReference type="OMA" id="EGRENEX"/>
<evidence type="ECO:0000256" key="6">
    <source>
        <dbReference type="ARBA" id="ARBA00022884"/>
    </source>
</evidence>
<dbReference type="Pfam" id="PF25517">
    <property type="entry name" value="DSRM_RDM1"/>
    <property type="match status" value="1"/>
</dbReference>
<evidence type="ECO:0000256" key="5">
    <source>
        <dbReference type="ARBA" id="ARBA00022490"/>
    </source>
</evidence>
<keyword evidence="6 9" id="KW-0694">RNA-binding</keyword>
<dbReference type="Proteomes" id="UP000005226">
    <property type="component" value="Chromosome 5"/>
</dbReference>
<sequence length="205" mass="23242">MDIEILEFQVPNENNKMLLVWDVEPSHTKAQVYEKLYNIFSCFGPLYLLKVCSNAPQNPPGFYALVKFYSAAQASKAQCHTDGQALFQTSPLKVRLGSRKTPHCHLTVKRRSLSHSHCVELANYFCGFNGWRTKIISLTDEHEAEGGVRFRRLKFGCELELSFPLHRQTINAAAVVEDSFTSTGRNGSCIVKKFIYISIHLLAEQ</sequence>
<dbReference type="AlphaFoldDB" id="A0A674N580"/>
<dbReference type="PANTHER" id="PTHR31164">
    <property type="entry name" value="RAD52 MOTIF-CONTAINING PROTEIN 1"/>
    <property type="match status" value="1"/>
</dbReference>
<dbReference type="InParanoid" id="A0A674N580"/>
<name>A0A674N580_TAKRU</name>
<dbReference type="InterPro" id="IPR057652">
    <property type="entry name" value="DSRM_RDM1"/>
</dbReference>
<dbReference type="PANTHER" id="PTHR31164:SF1">
    <property type="entry name" value="RAD52 MOTIF-CONTAINING PROTEIN 1"/>
    <property type="match status" value="1"/>
</dbReference>
<dbReference type="GO" id="GO:0005737">
    <property type="term" value="C:cytoplasm"/>
    <property type="evidence" value="ECO:0007669"/>
    <property type="project" value="UniProtKB-SubCell"/>
</dbReference>
<dbReference type="InterPro" id="IPR040224">
    <property type="entry name" value="RDM1"/>
</dbReference>
<dbReference type="GO" id="GO:0003723">
    <property type="term" value="F:RNA binding"/>
    <property type="evidence" value="ECO:0007669"/>
    <property type="project" value="UniProtKB-UniRule"/>
</dbReference>
<dbReference type="CDD" id="cd12364">
    <property type="entry name" value="RRM_RDM1"/>
    <property type="match status" value="1"/>
</dbReference>
<evidence type="ECO:0000259" key="10">
    <source>
        <dbReference type="PROSITE" id="PS50102"/>
    </source>
</evidence>
<protein>
    <recommendedName>
        <fullName evidence="4">RAD52 motif-containing protein 1</fullName>
    </recommendedName>
</protein>
<dbReference type="InterPro" id="IPR034200">
    <property type="entry name" value="RDM1_RRM"/>
</dbReference>
<dbReference type="SUPFAM" id="SSF54928">
    <property type="entry name" value="RNA-binding domain, RBD"/>
    <property type="match status" value="1"/>
</dbReference>
<accession>A0A674N580</accession>
<evidence type="ECO:0000313" key="12">
    <source>
        <dbReference type="Proteomes" id="UP000005226"/>
    </source>
</evidence>
<keyword evidence="7" id="KW-0238">DNA-binding</keyword>
<evidence type="ECO:0000256" key="4">
    <source>
        <dbReference type="ARBA" id="ARBA00013723"/>
    </source>
</evidence>
<organism evidence="11 12">
    <name type="scientific">Takifugu rubripes</name>
    <name type="common">Japanese pufferfish</name>
    <name type="synonym">Fugu rubripes</name>
    <dbReference type="NCBI Taxonomy" id="31033"/>
    <lineage>
        <taxon>Eukaryota</taxon>
        <taxon>Metazoa</taxon>
        <taxon>Chordata</taxon>
        <taxon>Craniata</taxon>
        <taxon>Vertebrata</taxon>
        <taxon>Euteleostomi</taxon>
        <taxon>Actinopterygii</taxon>
        <taxon>Neopterygii</taxon>
        <taxon>Teleostei</taxon>
        <taxon>Neoteleostei</taxon>
        <taxon>Acanthomorphata</taxon>
        <taxon>Eupercaria</taxon>
        <taxon>Tetraodontiformes</taxon>
        <taxon>Tetradontoidea</taxon>
        <taxon>Tetraodontidae</taxon>
        <taxon>Takifugu</taxon>
    </lineage>
</organism>
<reference evidence="11" key="2">
    <citation type="submission" date="2025-08" db="UniProtKB">
        <authorList>
            <consortium name="Ensembl"/>
        </authorList>
    </citation>
    <scope>IDENTIFICATION</scope>
</reference>
<evidence type="ECO:0000256" key="9">
    <source>
        <dbReference type="PROSITE-ProRule" id="PRU00176"/>
    </source>
</evidence>
<evidence type="ECO:0000313" key="11">
    <source>
        <dbReference type="Ensembl" id="ENSTRUP00000068398.1"/>
    </source>
</evidence>
<reference evidence="11" key="3">
    <citation type="submission" date="2025-09" db="UniProtKB">
        <authorList>
            <consortium name="Ensembl"/>
        </authorList>
    </citation>
    <scope>IDENTIFICATION</scope>
</reference>
<keyword evidence="8" id="KW-0539">Nucleus</keyword>
<proteinExistence type="predicted"/>
<comment type="subunit">
    <text evidence="3">Homodimer.</text>
</comment>
<dbReference type="Ensembl" id="ENSTRUT00000067297.1">
    <property type="protein sequence ID" value="ENSTRUP00000068398.1"/>
    <property type="gene ID" value="ENSTRUG00000030961.1"/>
</dbReference>
<evidence type="ECO:0000256" key="2">
    <source>
        <dbReference type="ARBA" id="ARBA00004604"/>
    </source>
</evidence>
<keyword evidence="12" id="KW-1185">Reference proteome</keyword>
<dbReference type="FunCoup" id="A0A674N580">
    <property type="interactions" value="243"/>
</dbReference>
<dbReference type="GO" id="GO:0005730">
    <property type="term" value="C:nucleolus"/>
    <property type="evidence" value="ECO:0007669"/>
    <property type="project" value="UniProtKB-SubCell"/>
</dbReference>
<keyword evidence="5" id="KW-0963">Cytoplasm</keyword>
<dbReference type="Gene3D" id="3.30.70.330">
    <property type="match status" value="1"/>
</dbReference>
<feature type="domain" description="RRM" evidence="10">
    <location>
        <begin position="16"/>
        <end position="99"/>
    </location>
</feature>
<reference evidence="11 12" key="1">
    <citation type="journal article" date="2011" name="Genome Biol. Evol.">
        <title>Integration of the genetic map and genome assembly of fugu facilitates insights into distinct features of genome evolution in teleosts and mammals.</title>
        <authorList>
            <person name="Kai W."/>
            <person name="Kikuchi K."/>
            <person name="Tohari S."/>
            <person name="Chew A.K."/>
            <person name="Tay A."/>
            <person name="Fujiwara A."/>
            <person name="Hosoya S."/>
            <person name="Suetake H."/>
            <person name="Naruse K."/>
            <person name="Brenner S."/>
            <person name="Suzuki Y."/>
            <person name="Venkatesh B."/>
        </authorList>
    </citation>
    <scope>NUCLEOTIDE SEQUENCE [LARGE SCALE GENOMIC DNA]</scope>
</reference>
<evidence type="ECO:0000256" key="7">
    <source>
        <dbReference type="ARBA" id="ARBA00023125"/>
    </source>
</evidence>
<comment type="subcellular location">
    <subcellularLocation>
        <location evidence="1">Cytoplasm</location>
    </subcellularLocation>
    <subcellularLocation>
        <location evidence="2">Nucleus</location>
        <location evidence="2">Nucleolus</location>
    </subcellularLocation>
</comment>
<dbReference type="GeneTree" id="ENSGT00390000018397"/>
<dbReference type="InterPro" id="IPR000504">
    <property type="entry name" value="RRM_dom"/>
</dbReference>
<evidence type="ECO:0000256" key="1">
    <source>
        <dbReference type="ARBA" id="ARBA00004496"/>
    </source>
</evidence>
<evidence type="ECO:0000256" key="3">
    <source>
        <dbReference type="ARBA" id="ARBA00011738"/>
    </source>
</evidence>
<dbReference type="InterPro" id="IPR035979">
    <property type="entry name" value="RBD_domain_sf"/>
</dbReference>
<dbReference type="GO" id="GO:0003677">
    <property type="term" value="F:DNA binding"/>
    <property type="evidence" value="ECO:0007669"/>
    <property type="project" value="UniProtKB-KW"/>
</dbReference>
<dbReference type="PROSITE" id="PS50102">
    <property type="entry name" value="RRM"/>
    <property type="match status" value="1"/>
</dbReference>
<evidence type="ECO:0000256" key="8">
    <source>
        <dbReference type="ARBA" id="ARBA00023242"/>
    </source>
</evidence>